<name>F5J187_9BACT</name>
<dbReference type="STRING" id="742766.HMPREF9455_03104"/>
<protein>
    <recommendedName>
        <fullName evidence="1">DUF4468 domain-containing protein</fullName>
    </recommendedName>
</protein>
<keyword evidence="3" id="KW-1185">Reference proteome</keyword>
<dbReference type="CDD" id="cd12190">
    <property type="entry name" value="Bacova_04320_like"/>
    <property type="match status" value="1"/>
</dbReference>
<dbReference type="RefSeq" id="WP_006800637.1">
    <property type="nucleotide sequence ID" value="NZ_GL891987.1"/>
</dbReference>
<comment type="caution">
    <text evidence="2">The sequence shown here is derived from an EMBL/GenBank/DDBJ whole genome shotgun (WGS) entry which is preliminary data.</text>
</comment>
<evidence type="ECO:0000313" key="3">
    <source>
        <dbReference type="Proteomes" id="UP000004913"/>
    </source>
</evidence>
<dbReference type="InterPro" id="IPR027823">
    <property type="entry name" value="DUF4468"/>
</dbReference>
<dbReference type="OrthoDB" id="894059at2"/>
<dbReference type="Gene3D" id="3.30.530.80">
    <property type="match status" value="1"/>
</dbReference>
<proteinExistence type="predicted"/>
<feature type="domain" description="DUF4468" evidence="1">
    <location>
        <begin position="36"/>
        <end position="121"/>
    </location>
</feature>
<accession>F5J187</accession>
<dbReference type="Proteomes" id="UP000004913">
    <property type="component" value="Unassembled WGS sequence"/>
</dbReference>
<dbReference type="eggNOG" id="ENOG5031R1H">
    <property type="taxonomic scope" value="Bacteria"/>
</dbReference>
<dbReference type="HOGENOM" id="CLU_1259776_0_0_10"/>
<sequence>MKKILIFILSVFPSLIFSQSSPFTDVFPIVNGKVVYSEVIQVEGKSVLDLYKNAKIWLVEAFKSSKDVIQNDDKDNHIIIGKGYFEGVGHNKNIVNAKYWFTIRIDCREGRYKYTITDFIYDFDVIVMGTKTHFNEDFSKWGNVAFDTKYKELLDKKYPPNNERNAKQQEKYEKYKEELDNELEGKYKETIGRYSLLDKQIKSMIESLNIAMKQSEDNW</sequence>
<organism evidence="2 3">
    <name type="scientific">Dysgonomonas gadei ATCC BAA-286</name>
    <dbReference type="NCBI Taxonomy" id="742766"/>
    <lineage>
        <taxon>Bacteria</taxon>
        <taxon>Pseudomonadati</taxon>
        <taxon>Bacteroidota</taxon>
        <taxon>Bacteroidia</taxon>
        <taxon>Bacteroidales</taxon>
        <taxon>Dysgonomonadaceae</taxon>
        <taxon>Dysgonomonas</taxon>
    </lineage>
</organism>
<dbReference type="EMBL" id="ADLV01000036">
    <property type="protein sequence ID" value="EGK00461.1"/>
    <property type="molecule type" value="Genomic_DNA"/>
</dbReference>
<evidence type="ECO:0000259" key="1">
    <source>
        <dbReference type="Pfam" id="PF14730"/>
    </source>
</evidence>
<reference evidence="2 3" key="1">
    <citation type="submission" date="2011-04" db="EMBL/GenBank/DDBJ databases">
        <title>The Genome Sequence of Dysgonomonas gadei ATCC BAA-286.</title>
        <authorList>
            <consortium name="The Broad Institute Genome Sequencing Platform"/>
            <person name="Earl A."/>
            <person name="Ward D."/>
            <person name="Feldgarden M."/>
            <person name="Gevers D."/>
            <person name="Pudlo N."/>
            <person name="Martens E."/>
            <person name="Allen-Vercoe E."/>
            <person name="Young S.K."/>
            <person name="Zeng Q."/>
            <person name="Gargeya S."/>
            <person name="Fitzgerald M."/>
            <person name="Haas B."/>
            <person name="Abouelleil A."/>
            <person name="Alvarado L."/>
            <person name="Arachchi H.M."/>
            <person name="Berlin A."/>
            <person name="Brown A."/>
            <person name="Chapman S.B."/>
            <person name="Chen Z."/>
            <person name="Dunbar C."/>
            <person name="Freedman E."/>
            <person name="Gearin G."/>
            <person name="Gellesch M."/>
            <person name="Goldberg J."/>
            <person name="Griggs A."/>
            <person name="Gujja S."/>
            <person name="Heiman D."/>
            <person name="Howarth C."/>
            <person name="Larson L."/>
            <person name="Lui A."/>
            <person name="MacDonald P.J.P."/>
            <person name="Mehta T."/>
            <person name="Montmayeur A."/>
            <person name="Murphy C."/>
            <person name="Neiman D."/>
            <person name="Pearson M."/>
            <person name="Priest M."/>
            <person name="Roberts A."/>
            <person name="Saif S."/>
            <person name="Shea T."/>
            <person name="Shenoy N."/>
            <person name="Sisk P."/>
            <person name="Stolte C."/>
            <person name="Sykes S."/>
            <person name="Yandava C."/>
            <person name="Wortman J."/>
            <person name="Nusbaum C."/>
            <person name="Birren B."/>
        </authorList>
    </citation>
    <scope>NUCLEOTIDE SEQUENCE [LARGE SCALE GENOMIC DNA]</scope>
    <source>
        <strain evidence="2 3">ATCC BAA-286</strain>
    </source>
</reference>
<dbReference type="Pfam" id="PF14730">
    <property type="entry name" value="DUF4468"/>
    <property type="match status" value="1"/>
</dbReference>
<gene>
    <name evidence="2" type="ORF">HMPREF9455_03104</name>
</gene>
<dbReference type="AlphaFoldDB" id="F5J187"/>
<evidence type="ECO:0000313" key="2">
    <source>
        <dbReference type="EMBL" id="EGK00461.1"/>
    </source>
</evidence>